<dbReference type="Proteomes" id="UP000239907">
    <property type="component" value="Unassembled WGS sequence"/>
</dbReference>
<keyword evidence="2" id="KW-1185">Reference proteome</keyword>
<protein>
    <submittedName>
        <fullName evidence="1">Uncharacterized protein</fullName>
    </submittedName>
</protein>
<dbReference type="EMBL" id="MQWA01000001">
    <property type="protein sequence ID" value="PQJ27883.1"/>
    <property type="molecule type" value="Genomic_DNA"/>
</dbReference>
<accession>A0A2S7U127</accession>
<evidence type="ECO:0000313" key="1">
    <source>
        <dbReference type="EMBL" id="PQJ27883.1"/>
    </source>
</evidence>
<proteinExistence type="predicted"/>
<sequence length="77" mass="8672">MTFMLGTMLSSSAQNAPEELSFSNFKEIRNYVIGDTAEPEYFKVDWKDNVLDGVVDAMTEDKPILLWLYFGGPLGNC</sequence>
<name>A0A2S7U127_9BACT</name>
<dbReference type="AlphaFoldDB" id="A0A2S7U127"/>
<organism evidence="1 2">
    <name type="scientific">Rubritalea profundi</name>
    <dbReference type="NCBI Taxonomy" id="1658618"/>
    <lineage>
        <taxon>Bacteria</taxon>
        <taxon>Pseudomonadati</taxon>
        <taxon>Verrucomicrobiota</taxon>
        <taxon>Verrucomicrobiia</taxon>
        <taxon>Verrucomicrobiales</taxon>
        <taxon>Rubritaleaceae</taxon>
        <taxon>Rubritalea</taxon>
    </lineage>
</organism>
<reference evidence="1 2" key="1">
    <citation type="submission" date="2016-12" db="EMBL/GenBank/DDBJ databases">
        <title>Study of bacterial adaptation to deep sea.</title>
        <authorList>
            <person name="Song J."/>
            <person name="Yoshizawa S."/>
            <person name="Kogure K."/>
        </authorList>
    </citation>
    <scope>NUCLEOTIDE SEQUENCE [LARGE SCALE GENOMIC DNA]</scope>
    <source>
        <strain evidence="1 2">SAORIC-165</strain>
    </source>
</reference>
<gene>
    <name evidence="1" type="ORF">BSZ32_04795</name>
</gene>
<evidence type="ECO:0000313" key="2">
    <source>
        <dbReference type="Proteomes" id="UP000239907"/>
    </source>
</evidence>
<comment type="caution">
    <text evidence="1">The sequence shown here is derived from an EMBL/GenBank/DDBJ whole genome shotgun (WGS) entry which is preliminary data.</text>
</comment>